<dbReference type="Proteomes" id="UP000544095">
    <property type="component" value="Unassembled WGS sequence"/>
</dbReference>
<evidence type="ECO:0000313" key="3">
    <source>
        <dbReference type="Proteomes" id="UP000544095"/>
    </source>
</evidence>
<gene>
    <name evidence="2" type="ORF">FPANT_11932</name>
</gene>
<evidence type="ECO:0000256" key="1">
    <source>
        <dbReference type="SAM" id="MobiDB-lite"/>
    </source>
</evidence>
<name>A0A8H5KLI2_9HYPO</name>
<protein>
    <submittedName>
        <fullName evidence="2">Uncharacterized protein</fullName>
    </submittedName>
</protein>
<reference evidence="2 3" key="1">
    <citation type="submission" date="2020-05" db="EMBL/GenBank/DDBJ databases">
        <title>Identification and distribution of gene clusters putatively required for synthesis of sphingolipid metabolism inhibitors in phylogenetically diverse species of the filamentous fungus Fusarium.</title>
        <authorList>
            <person name="Kim H.-S."/>
            <person name="Busman M."/>
            <person name="Brown D.W."/>
            <person name="Divon H."/>
            <person name="Uhlig S."/>
            <person name="Proctor R.H."/>
        </authorList>
    </citation>
    <scope>NUCLEOTIDE SEQUENCE [LARGE SCALE GENOMIC DNA]</scope>
    <source>
        <strain evidence="2 3">NRRL 25211</strain>
    </source>
</reference>
<dbReference type="EMBL" id="JAAOAR010000754">
    <property type="protein sequence ID" value="KAF5574130.1"/>
    <property type="molecule type" value="Genomic_DNA"/>
</dbReference>
<feature type="region of interest" description="Disordered" evidence="1">
    <location>
        <begin position="53"/>
        <end position="82"/>
    </location>
</feature>
<organism evidence="2 3">
    <name type="scientific">Fusarium pseudoanthophilum</name>
    <dbReference type="NCBI Taxonomy" id="48495"/>
    <lineage>
        <taxon>Eukaryota</taxon>
        <taxon>Fungi</taxon>
        <taxon>Dikarya</taxon>
        <taxon>Ascomycota</taxon>
        <taxon>Pezizomycotina</taxon>
        <taxon>Sordariomycetes</taxon>
        <taxon>Hypocreomycetidae</taxon>
        <taxon>Hypocreales</taxon>
        <taxon>Nectriaceae</taxon>
        <taxon>Fusarium</taxon>
        <taxon>Fusarium fujikuroi species complex</taxon>
    </lineage>
</organism>
<dbReference type="AlphaFoldDB" id="A0A8H5KLI2"/>
<evidence type="ECO:0000313" key="2">
    <source>
        <dbReference type="EMBL" id="KAF5574130.1"/>
    </source>
</evidence>
<sequence length="152" mass="16941">MPLSTLPLRTSMNQGPYMGLWSDLSFVHHYKRRECSGTLRFAYKLRTVLDQSQPSSHLSTNNHHNFSTSQPQINTQHPPITQKPYTKQSSISFIMSFSNLCKLAPVDAKAPTTINTPVDMANPKCSCHCGCNNVVTFSGGNLCEPCNDNHNQ</sequence>
<proteinExistence type="predicted"/>
<keyword evidence="3" id="KW-1185">Reference proteome</keyword>
<comment type="caution">
    <text evidence="2">The sequence shown here is derived from an EMBL/GenBank/DDBJ whole genome shotgun (WGS) entry which is preliminary data.</text>
</comment>
<accession>A0A8H5KLI2</accession>